<gene>
    <name evidence="12" type="ORF">Cvel_14927</name>
</gene>
<organism evidence="12">
    <name type="scientific">Chromera velia CCMP2878</name>
    <dbReference type="NCBI Taxonomy" id="1169474"/>
    <lineage>
        <taxon>Eukaryota</taxon>
        <taxon>Sar</taxon>
        <taxon>Alveolata</taxon>
        <taxon>Colpodellida</taxon>
        <taxon>Chromeraceae</taxon>
        <taxon>Chromera</taxon>
    </lineage>
</organism>
<evidence type="ECO:0000313" key="12">
    <source>
        <dbReference type="EMBL" id="CEM06504.1"/>
    </source>
</evidence>
<evidence type="ECO:0000256" key="1">
    <source>
        <dbReference type="ARBA" id="ARBA00005762"/>
    </source>
</evidence>
<dbReference type="GO" id="GO:0003968">
    <property type="term" value="F:RNA-directed RNA polymerase activity"/>
    <property type="evidence" value="ECO:0007669"/>
    <property type="project" value="UniProtKB-KW"/>
</dbReference>
<evidence type="ECO:0000256" key="8">
    <source>
        <dbReference type="ARBA" id="ARBA00048744"/>
    </source>
</evidence>
<evidence type="ECO:0000256" key="6">
    <source>
        <dbReference type="ARBA" id="ARBA00022884"/>
    </source>
</evidence>
<sequence length="2631" mass="295395">MSVLNDTTSFFRSSAPSTRSGPAADANAETLTNGESYYTDIDGRIIWWKEEAREGSDKDASSIDFDVTEEGRTHTSDTIRLVDLPPHLCTAALIRDAFKWYGVIDEVRIHFKNLENKGDRMKAGSASIRFHSAKAAAVARTAAKRGHVKLAPPGVSARGLVPTVEVDNDRYLQSACIGATHFYIGNNVEADKFEEVLRVPDRDPEYLKDHLKEARAGVKAAWANRRMGGGKEIIRGTIPVVFLFEQKIIRLTFEWKGVTRKMEIPFRHVRGSIGICEFVSEQNKPFAWKEDVQLEDVEDDPECKDDLVLLINLSRAPFMYTAPSVEGVMDTGNAGGTEVADRMDASALDWLRDNDPFDSKAKTYLGKEERDKNLEKHRQMYPGAGASSDPPLEFNRTAWERSWSLAIVCPNRKGVLAKSLERSLRKKERNLMKEESEKEKEKRPSGGFQGLLSSADTSHQQPAAASLNFNMTSAAMKKREEMDEAAEDDEAPMKRGIFRALALLGLLNQKDCLASSHPECREPGSEGKIFRKKRTGKEYRESRGIVYQRLRLFREDFDEKMKRLHEASYKLFRKEVDVWACFQTLQTHGLCYEYHAKELKEVILGEGGWQAAASTQQIAVQSGERRWDKDLVTTALRQMFTRGLVWHAPHKDFLKICHRLRKERDTNPRVVTRVVAAPRYCCKVVHLSISPSKIWVSGPHVEVSNRILRKFEEDALTSFIRVSFVEEDMTQLRPTGDNQTKIIDFIHNILAKGTAIGHCKFEFLSYASSQLRKASCWFVRSHHPRKHINWEGIFAYMGDFSNCVTPGKLAARQGQCFSATRKTAEVLQKDCFDAEDVEVTRDGYAFCFTDGVGYCSRGLAKEIADQLELGVVPSAFQIRWKGCKGMITVLKDFDERPGHKGKVMAVRPSMRKFEVDDDNDACVAVRDWSRFLDYHLNHQIIILMLTQGVGEKVFLDLLDAMLLPIKNALTKRSDAMELIRKSLQRSNPVVTMLCSLLRVGFSVREPFIQECLRVIRRHLTWQLSEKAHIFVEKGANLFGISDETGSLQDGEVYVAVNYPPTHPAYKKFPEPHVITGTVVVAKCPALHPGDLRKFRAVHHDQRSPHLAELKDVIVFPQRGDRDAPNMLSGSDLDGDQYFVCWDERLLPTATNYEAAEFYKPKPKPKAAMPVASRRYEGNTMTDKKKQLTDFFVNYIKYDVLGQIANAHVAASHEPEAYASRVIAKSKKCIALARHHSDAVDAAKTGERPRVRNRDLRIDFWPDFKSNAQKRRLGKVFESQSVLGEIYRRLRHTLDALDDNDSPPQPRVQLMQDRQGRHLKVEGCRIVQLEMGSVAPRLRARFAGFRIKMRELTTRGDGKARKNLLLPKDLGRTVGAWKELVACTWDKCSQVGIRLKTHVKCVQFRVQYVFKDGTRSTKSPPSEPFSFDASLMGEGEEDADDGGPPCLYFHRIGQRHSWDQVEREARTWIGQTFRLDISQEEEETIVERVEVLEPRTGQVREAGSGSCGLDSFYSARVILKESEQADKIVSDVSRERQSSVVKFAQYRSNGETAFTSDVYVNTLSAETAGIVQLQKVPVDPSRKDWKRVCRFKKLPVKVDHLTFCLRYLYKHVRGTCGRMEDLLLKAIYDNETGAMRGYDAFVILESADKADILRLNKDQDWGITLPHQIGRVHMELCPYVGKDLEFAKGALRRPPEGTPDAGEILAHALRNEETIEIRNLPACVTEEELLRSLNAALPERLIELNARLGEPRMTAPPPSPVIPPNRPCRIQEAHRHSEYNTNWIGFVSVPRDLGLKMVLMHTCSLHMKVPKKKGGKSVHYYPCVEMVRPVPDFWRPTVEFTGGPSGSTGGGNWALSLTQSTSGVPTQTLTGQQTASRQGDLRSAQGGAVTGSASIAASVDGRELTDIASDAEALEKDREEREVSAGVFGMRAGDVWTEESSYFPLTADVLKGLDCQASPQMQKIVTIVNAGDPMEGPPRTGWMGVNGVGGMPGSSGKDRSGESRLPKVGVVCEVVERTKEDPSMETEGKTGEDVDVDRLDALSVSMNTEIHRVEEEDGSPSPPASSPKGTPAPSSPSQAAASQEAASASQRRAENPAEAENGVPSPSQDESRDVPHPTEGVSNENGIEGNKEKERKEKTMERILEELDERVRPLVRFLQSQPKESAVLRPFKEEEEGEGVEGNEKEDRLVSSAREFVLKDPELADLYRDEDMLAIEMVLKNMLGEVGKVEEIEEEEDDESESLLISLTSFRYSRNGVETPPPQSVQPNGRENGITDGLSESSSVQLVDPPAGSEPFNSPPNPHNALHANGFHHSGHPDLPPEEDGEDEEEEDEDEKEPDWLWPDTKPPPELPQDLLDQAEDEDDDLADAEDLGSNWYTEAEKGNAVDRDLCHPRWEEELDAVRPLAEQWEENLTFLLRAYGVADEAQLLTGCISKDAEVREGKKEFDVLTQVQGMVELYVNTIREGRYKNKEDQVYVDDETKKIRASAAYIYVYRRSSFAARIRARTADVNGQDRTPAPPRSFPWIIYGDELMAMKSRAREWRAQRNLSGAEDSEDDEERVIRETREVVERAGEQRKEARRMNRGEGGRHRSGKGWDQRIHNEEVSGASSVSASSVSVSGAEGSTQVVDIEG</sequence>
<feature type="compositionally biased region" description="Basic and acidic residues" evidence="9">
    <location>
        <begin position="2013"/>
        <end position="2037"/>
    </location>
</feature>
<comment type="similarity">
    <text evidence="1">Belongs to the RdRP family.</text>
</comment>
<feature type="compositionally biased region" description="Basic and acidic residues" evidence="9">
    <location>
        <begin position="2128"/>
        <end position="2138"/>
    </location>
</feature>
<accession>A0A0G4F372</accession>
<feature type="compositionally biased region" description="Basic and acidic residues" evidence="9">
    <location>
        <begin position="427"/>
        <end position="444"/>
    </location>
</feature>
<evidence type="ECO:0000256" key="2">
    <source>
        <dbReference type="ARBA" id="ARBA00012494"/>
    </source>
</evidence>
<dbReference type="InterPro" id="IPR057596">
    <property type="entry name" value="RDRP_core"/>
</dbReference>
<dbReference type="PANTHER" id="PTHR23079">
    <property type="entry name" value="RNA-DEPENDENT RNA POLYMERASE"/>
    <property type="match status" value="1"/>
</dbReference>
<dbReference type="PANTHER" id="PTHR23079:SF55">
    <property type="entry name" value="RNA-DIRECTED RNA POLYMERASE"/>
    <property type="match status" value="1"/>
</dbReference>
<feature type="domain" description="RDRP C-terminal head" evidence="11">
    <location>
        <begin position="2386"/>
        <end position="2542"/>
    </location>
</feature>
<evidence type="ECO:0000256" key="7">
    <source>
        <dbReference type="ARBA" id="ARBA00023158"/>
    </source>
</evidence>
<feature type="compositionally biased region" description="Basic and acidic residues" evidence="9">
    <location>
        <begin position="1995"/>
        <end position="2004"/>
    </location>
</feature>
<dbReference type="GO" id="GO:0030422">
    <property type="term" value="P:siRNA processing"/>
    <property type="evidence" value="ECO:0007669"/>
    <property type="project" value="TreeGrafter"/>
</dbReference>
<feature type="domain" description="RDRP core" evidence="10">
    <location>
        <begin position="690"/>
        <end position="1288"/>
    </location>
</feature>
<dbReference type="InterPro" id="IPR007855">
    <property type="entry name" value="RDRP"/>
</dbReference>
<dbReference type="Pfam" id="PF05183">
    <property type="entry name" value="RdRP"/>
    <property type="match status" value="1"/>
</dbReference>
<feature type="compositionally biased region" description="Basic and acidic residues" evidence="9">
    <location>
        <begin position="2568"/>
        <end position="2603"/>
    </location>
</feature>
<feature type="compositionally biased region" description="Polar residues" evidence="9">
    <location>
        <begin position="451"/>
        <end position="464"/>
    </location>
</feature>
<feature type="compositionally biased region" description="Acidic residues" evidence="9">
    <location>
        <begin position="2319"/>
        <end position="2336"/>
    </location>
</feature>
<evidence type="ECO:0000259" key="10">
    <source>
        <dbReference type="Pfam" id="PF05183"/>
    </source>
</evidence>
<feature type="region of interest" description="Disordered" evidence="9">
    <location>
        <begin position="1861"/>
        <end position="1886"/>
    </location>
</feature>
<feature type="region of interest" description="Disordered" evidence="9">
    <location>
        <begin position="1412"/>
        <end position="1436"/>
    </location>
</feature>
<feature type="region of interest" description="Disordered" evidence="9">
    <location>
        <begin position="427"/>
        <end position="464"/>
    </location>
</feature>
<keyword evidence="4" id="KW-0808">Transferase</keyword>
<evidence type="ECO:0000259" key="11">
    <source>
        <dbReference type="Pfam" id="PF26253"/>
    </source>
</evidence>
<dbReference type="Pfam" id="PF26253">
    <property type="entry name" value="RdRP_head"/>
    <property type="match status" value="1"/>
</dbReference>
<feature type="compositionally biased region" description="Acidic residues" evidence="9">
    <location>
        <begin position="2230"/>
        <end position="2240"/>
    </location>
</feature>
<dbReference type="InterPro" id="IPR058752">
    <property type="entry name" value="RDRP_C_head"/>
</dbReference>
<name>A0A0G4F372_9ALVE</name>
<feature type="region of interest" description="Disordered" evidence="9">
    <location>
        <begin position="1987"/>
        <end position="2037"/>
    </location>
</feature>
<dbReference type="GO" id="GO:0003723">
    <property type="term" value="F:RNA binding"/>
    <property type="evidence" value="ECO:0007669"/>
    <property type="project" value="UniProtKB-KW"/>
</dbReference>
<evidence type="ECO:0000256" key="9">
    <source>
        <dbReference type="SAM" id="MobiDB-lite"/>
    </source>
</evidence>
<feature type="compositionally biased region" description="Polar residues" evidence="9">
    <location>
        <begin position="1"/>
        <end position="20"/>
    </location>
</feature>
<feature type="region of interest" description="Disordered" evidence="9">
    <location>
        <begin position="2050"/>
        <end position="2138"/>
    </location>
</feature>
<feature type="region of interest" description="Disordered" evidence="9">
    <location>
        <begin position="2568"/>
        <end position="2631"/>
    </location>
</feature>
<feature type="compositionally biased region" description="Low complexity" evidence="9">
    <location>
        <begin position="2065"/>
        <end position="2089"/>
    </location>
</feature>
<dbReference type="VEuPathDB" id="CryptoDB:Cvel_14927"/>
<evidence type="ECO:0000256" key="5">
    <source>
        <dbReference type="ARBA" id="ARBA00022695"/>
    </source>
</evidence>
<keyword evidence="7" id="KW-0943">RNA-mediated gene silencing</keyword>
<keyword evidence="5" id="KW-0548">Nucleotidyltransferase</keyword>
<dbReference type="EMBL" id="CDMZ01000091">
    <property type="protein sequence ID" value="CEM06504.1"/>
    <property type="molecule type" value="Genomic_DNA"/>
</dbReference>
<feature type="compositionally biased region" description="Low complexity" evidence="9">
    <location>
        <begin position="2604"/>
        <end position="2623"/>
    </location>
</feature>
<comment type="catalytic activity">
    <reaction evidence="8">
        <text>RNA(n) + a ribonucleoside 5'-triphosphate = RNA(n+1) + diphosphate</text>
        <dbReference type="Rhea" id="RHEA:21248"/>
        <dbReference type="Rhea" id="RHEA-COMP:14527"/>
        <dbReference type="Rhea" id="RHEA-COMP:17342"/>
        <dbReference type="ChEBI" id="CHEBI:33019"/>
        <dbReference type="ChEBI" id="CHEBI:61557"/>
        <dbReference type="ChEBI" id="CHEBI:140395"/>
        <dbReference type="EC" id="2.7.7.48"/>
    </reaction>
</comment>
<proteinExistence type="inferred from homology"/>
<dbReference type="GO" id="GO:0031380">
    <property type="term" value="C:nuclear RNA-directed RNA polymerase complex"/>
    <property type="evidence" value="ECO:0007669"/>
    <property type="project" value="TreeGrafter"/>
</dbReference>
<keyword evidence="3" id="KW-0696">RNA-directed RNA polymerase</keyword>
<evidence type="ECO:0000256" key="4">
    <source>
        <dbReference type="ARBA" id="ARBA00022679"/>
    </source>
</evidence>
<feature type="compositionally biased region" description="Polar residues" evidence="9">
    <location>
        <begin position="1861"/>
        <end position="1876"/>
    </location>
</feature>
<protein>
    <recommendedName>
        <fullName evidence="2">RNA-directed RNA polymerase</fullName>
        <ecNumber evidence="2">2.7.7.48</ecNumber>
    </recommendedName>
</protein>
<evidence type="ECO:0000256" key="3">
    <source>
        <dbReference type="ARBA" id="ARBA00022484"/>
    </source>
</evidence>
<dbReference type="EC" id="2.7.7.48" evidence="2"/>
<keyword evidence="6" id="KW-0694">RNA-binding</keyword>
<feature type="region of interest" description="Disordered" evidence="9">
    <location>
        <begin position="1"/>
        <end position="28"/>
    </location>
</feature>
<reference evidence="12" key="1">
    <citation type="submission" date="2014-11" db="EMBL/GenBank/DDBJ databases">
        <authorList>
            <person name="Otto D Thomas"/>
            <person name="Naeem Raeece"/>
        </authorList>
    </citation>
    <scope>NUCLEOTIDE SEQUENCE</scope>
</reference>
<feature type="region of interest" description="Disordered" evidence="9">
    <location>
        <begin position="2230"/>
        <end position="2354"/>
    </location>
</feature>